<evidence type="ECO:0000259" key="7">
    <source>
        <dbReference type="Pfam" id="PF00205"/>
    </source>
</evidence>
<dbReference type="Gene3D" id="3.40.50.1220">
    <property type="entry name" value="TPP-binding domain"/>
    <property type="match status" value="1"/>
</dbReference>
<comment type="similarity">
    <text evidence="3 6">Belongs to the TPP enzyme family.</text>
</comment>
<keyword evidence="4" id="KW-0479">Metal-binding</keyword>
<dbReference type="GO" id="GO:0030976">
    <property type="term" value="F:thiamine pyrophosphate binding"/>
    <property type="evidence" value="ECO:0007669"/>
    <property type="project" value="InterPro"/>
</dbReference>
<evidence type="ECO:0000256" key="3">
    <source>
        <dbReference type="ARBA" id="ARBA00007812"/>
    </source>
</evidence>
<comment type="cofactor">
    <cofactor evidence="2">
        <name>thiamine diphosphate</name>
        <dbReference type="ChEBI" id="CHEBI:58937"/>
    </cofactor>
</comment>
<dbReference type="InterPro" id="IPR000399">
    <property type="entry name" value="TPP-bd_CS"/>
</dbReference>
<dbReference type="Pfam" id="PF02775">
    <property type="entry name" value="TPP_enzyme_C"/>
    <property type="match status" value="1"/>
</dbReference>
<dbReference type="PROSITE" id="PS00187">
    <property type="entry name" value="TPP_ENZYMES"/>
    <property type="match status" value="1"/>
</dbReference>
<reference evidence="10 11" key="1">
    <citation type="submission" date="2015-09" db="EMBL/GenBank/DDBJ databases">
        <title>Genome sequence of ICMP 11288.</title>
        <authorList>
            <person name="Visnovsky S."/>
            <person name="Lu A."/>
            <person name="Panda P."/>
            <person name="Pitman A."/>
        </authorList>
    </citation>
    <scope>NUCLEOTIDE SEQUENCE [LARGE SCALE GENOMIC DNA]</scope>
    <source>
        <strain evidence="10 11">ICMP 11288</strain>
    </source>
</reference>
<dbReference type="InterPro" id="IPR011766">
    <property type="entry name" value="TPP_enzyme_TPP-bd"/>
</dbReference>
<keyword evidence="5 6" id="KW-0786">Thiamine pyrophosphate</keyword>
<comment type="cofactor">
    <cofactor evidence="1">
        <name>Mg(2+)</name>
        <dbReference type="ChEBI" id="CHEBI:18420"/>
    </cofactor>
</comment>
<dbReference type="AlphaFoldDB" id="A0A0W0HCS4"/>
<evidence type="ECO:0000256" key="6">
    <source>
        <dbReference type="RuleBase" id="RU362132"/>
    </source>
</evidence>
<gene>
    <name evidence="10" type="ORF">AO063_29315</name>
</gene>
<evidence type="ECO:0000256" key="1">
    <source>
        <dbReference type="ARBA" id="ARBA00001946"/>
    </source>
</evidence>
<dbReference type="CDD" id="cd00568">
    <property type="entry name" value="TPP_enzymes"/>
    <property type="match status" value="1"/>
</dbReference>
<evidence type="ECO:0000259" key="8">
    <source>
        <dbReference type="Pfam" id="PF02775"/>
    </source>
</evidence>
<dbReference type="Proteomes" id="UP000054197">
    <property type="component" value="Unassembled WGS sequence"/>
</dbReference>
<dbReference type="Pfam" id="PF00205">
    <property type="entry name" value="TPP_enzyme_M"/>
    <property type="match status" value="1"/>
</dbReference>
<dbReference type="InterPro" id="IPR029061">
    <property type="entry name" value="THDP-binding"/>
</dbReference>
<dbReference type="EMBL" id="LKEF01000050">
    <property type="protein sequence ID" value="KTB58603.1"/>
    <property type="molecule type" value="Genomic_DNA"/>
</dbReference>
<dbReference type="GO" id="GO:0009099">
    <property type="term" value="P:L-valine biosynthetic process"/>
    <property type="evidence" value="ECO:0007669"/>
    <property type="project" value="TreeGrafter"/>
</dbReference>
<evidence type="ECO:0000256" key="2">
    <source>
        <dbReference type="ARBA" id="ARBA00001964"/>
    </source>
</evidence>
<dbReference type="GO" id="GO:0050660">
    <property type="term" value="F:flavin adenine dinucleotide binding"/>
    <property type="evidence" value="ECO:0007669"/>
    <property type="project" value="TreeGrafter"/>
</dbReference>
<evidence type="ECO:0000256" key="5">
    <source>
        <dbReference type="ARBA" id="ARBA00023052"/>
    </source>
</evidence>
<sequence length="592" mass="62376">MKQSQEADKSQAAATESNTTAAHVLAAALRRHDVTHVFGQAIPAAFFVIAHEYGIRQVGYRTENAGGAMADAYARVSGKVGVVAAQNGPAATLLVAPLAEALKASVPMVAIVQDVPMGMTDRNAFQEFDHVSLFQSCAKWVRRLTEVSRLDDYIDQAFTAASSGRPGPAVLILPMDLLRKPATSSPARTSNLGHFPLDRFAPSPEAVQHVAKLIAGAKRPIIVAGGGVHLSGATASINRLSELCGIPVATTNMGKGTADETGPLSLGVFGNCMGPGTPGHELGHHLADADLVLLVGTRTNQNGTDTWKIVPNGATIVHIDIDPMEIGRNYDSVRLLGDARLTVDSLIQALASHDFSHGAQRTAAVKAEIEAARPQVREARAAIGSGRNGALRPEALMAELDKILRPDDIVVADASYSTNWVTSFLTSRRAGSRFLTPRGLAGLGWGYPMALGAKVAHPNARVIALEGDGGFGHCWSELETARRMNIPVVLIVLNNSILGYELHAEHVHYGVHSDACRFQAVDHAGIARAVGCWAETVSDPAEMAGALERAFAAGVPALLDVMIDPNAFPPLSLFCGDVNPGSDEFLEVGGVS</sequence>
<evidence type="ECO:0000256" key="4">
    <source>
        <dbReference type="ARBA" id="ARBA00022723"/>
    </source>
</evidence>
<dbReference type="GO" id="GO:0000287">
    <property type="term" value="F:magnesium ion binding"/>
    <property type="evidence" value="ECO:0007669"/>
    <property type="project" value="InterPro"/>
</dbReference>
<evidence type="ECO:0000259" key="9">
    <source>
        <dbReference type="Pfam" id="PF02776"/>
    </source>
</evidence>
<dbReference type="Pfam" id="PF02776">
    <property type="entry name" value="TPP_enzyme_N"/>
    <property type="match status" value="1"/>
</dbReference>
<dbReference type="PANTHER" id="PTHR18968">
    <property type="entry name" value="THIAMINE PYROPHOSPHATE ENZYMES"/>
    <property type="match status" value="1"/>
</dbReference>
<evidence type="ECO:0000313" key="10">
    <source>
        <dbReference type="EMBL" id="KTB58603.1"/>
    </source>
</evidence>
<organism evidence="10 11">
    <name type="scientific">Pseudomonas fluorescens ICMP 11288</name>
    <dbReference type="NCBI Taxonomy" id="1198309"/>
    <lineage>
        <taxon>Bacteria</taxon>
        <taxon>Pseudomonadati</taxon>
        <taxon>Pseudomonadota</taxon>
        <taxon>Gammaproteobacteria</taxon>
        <taxon>Pseudomonadales</taxon>
        <taxon>Pseudomonadaceae</taxon>
        <taxon>Pseudomonas</taxon>
    </lineage>
</organism>
<dbReference type="Gene3D" id="3.40.50.970">
    <property type="match status" value="2"/>
</dbReference>
<name>A0A0W0HCS4_PSEFL</name>
<feature type="domain" description="Thiamine pyrophosphate enzyme N-terminal TPP-binding" evidence="9">
    <location>
        <begin position="20"/>
        <end position="132"/>
    </location>
</feature>
<dbReference type="RefSeq" id="WP_058422012.1">
    <property type="nucleotide sequence ID" value="NZ_LKEF01000050.1"/>
</dbReference>
<comment type="caution">
    <text evidence="10">The sequence shown here is derived from an EMBL/GenBank/DDBJ whole genome shotgun (WGS) entry which is preliminary data.</text>
</comment>
<dbReference type="NCBIfam" id="NF004772">
    <property type="entry name" value="PRK06112.1"/>
    <property type="match status" value="1"/>
</dbReference>
<dbReference type="SUPFAM" id="SSF52467">
    <property type="entry name" value="DHS-like NAD/FAD-binding domain"/>
    <property type="match status" value="1"/>
</dbReference>
<dbReference type="CDD" id="cd07035">
    <property type="entry name" value="TPP_PYR_POX_like"/>
    <property type="match status" value="1"/>
</dbReference>
<dbReference type="InterPro" id="IPR029035">
    <property type="entry name" value="DHS-like_NAD/FAD-binding_dom"/>
</dbReference>
<dbReference type="PANTHER" id="PTHR18968:SF166">
    <property type="entry name" value="2-HYDROXYACYL-COA LYASE 2"/>
    <property type="match status" value="1"/>
</dbReference>
<evidence type="ECO:0000313" key="11">
    <source>
        <dbReference type="Proteomes" id="UP000054197"/>
    </source>
</evidence>
<dbReference type="GO" id="GO:0003984">
    <property type="term" value="F:acetolactate synthase activity"/>
    <property type="evidence" value="ECO:0007669"/>
    <property type="project" value="TreeGrafter"/>
</dbReference>
<dbReference type="GO" id="GO:0009097">
    <property type="term" value="P:isoleucine biosynthetic process"/>
    <property type="evidence" value="ECO:0007669"/>
    <property type="project" value="TreeGrafter"/>
</dbReference>
<dbReference type="GO" id="GO:0005948">
    <property type="term" value="C:acetolactate synthase complex"/>
    <property type="evidence" value="ECO:0007669"/>
    <property type="project" value="TreeGrafter"/>
</dbReference>
<dbReference type="InterPro" id="IPR045229">
    <property type="entry name" value="TPP_enz"/>
</dbReference>
<accession>A0A0W0HCS4</accession>
<protein>
    <submittedName>
        <fullName evidence="10">Acetolactate synthase catalytic subunit</fullName>
    </submittedName>
</protein>
<dbReference type="InterPro" id="IPR012000">
    <property type="entry name" value="Thiamin_PyroP_enz_cen_dom"/>
</dbReference>
<dbReference type="InterPro" id="IPR012001">
    <property type="entry name" value="Thiamin_PyroP_enz_TPP-bd_dom"/>
</dbReference>
<proteinExistence type="inferred from homology"/>
<feature type="domain" description="Thiamine pyrophosphate enzyme TPP-binding" evidence="8">
    <location>
        <begin position="415"/>
        <end position="561"/>
    </location>
</feature>
<feature type="domain" description="Thiamine pyrophosphate enzyme central" evidence="7">
    <location>
        <begin position="207"/>
        <end position="346"/>
    </location>
</feature>
<dbReference type="SUPFAM" id="SSF52518">
    <property type="entry name" value="Thiamin diphosphate-binding fold (THDP-binding)"/>
    <property type="match status" value="2"/>
</dbReference>